<dbReference type="GO" id="GO:0006402">
    <property type="term" value="P:mRNA catabolic process"/>
    <property type="evidence" value="ECO:0007669"/>
    <property type="project" value="UniProtKB-UniRule"/>
</dbReference>
<dbReference type="InterPro" id="IPR003607">
    <property type="entry name" value="HD/PDEase_dom"/>
</dbReference>
<dbReference type="Gene3D" id="3.30.1370.10">
    <property type="entry name" value="K Homology domain, type 1"/>
    <property type="match status" value="1"/>
</dbReference>
<dbReference type="InterPro" id="IPR006674">
    <property type="entry name" value="HD_domain"/>
</dbReference>
<comment type="function">
    <text evidence="7">Endoribonuclease that initiates mRNA decay.</text>
</comment>
<dbReference type="GO" id="GO:0003723">
    <property type="term" value="F:RNA binding"/>
    <property type="evidence" value="ECO:0007669"/>
    <property type="project" value="UniProtKB-UniRule"/>
</dbReference>
<evidence type="ECO:0000313" key="12">
    <source>
        <dbReference type="Proteomes" id="UP000075670"/>
    </source>
</evidence>
<evidence type="ECO:0000259" key="10">
    <source>
        <dbReference type="PROSITE" id="PS51831"/>
    </source>
</evidence>
<evidence type="ECO:0000256" key="7">
    <source>
        <dbReference type="HAMAP-Rule" id="MF_00335"/>
    </source>
</evidence>
<dbReference type="NCBIfam" id="TIGR03319">
    <property type="entry name" value="RNase_Y"/>
    <property type="match status" value="1"/>
</dbReference>
<evidence type="ECO:0000256" key="6">
    <source>
        <dbReference type="ARBA" id="ARBA00073072"/>
    </source>
</evidence>
<proteinExistence type="inferred from homology"/>
<dbReference type="InterPro" id="IPR006675">
    <property type="entry name" value="HDIG_dom"/>
</dbReference>
<keyword evidence="3 7" id="KW-0378">Hydrolase</keyword>
<dbReference type="NCBIfam" id="TIGR00277">
    <property type="entry name" value="HDIG"/>
    <property type="match status" value="1"/>
</dbReference>
<dbReference type="PROSITE" id="PS51831">
    <property type="entry name" value="HD"/>
    <property type="match status" value="1"/>
</dbReference>
<dbReference type="SMART" id="SM00322">
    <property type="entry name" value="KH"/>
    <property type="match status" value="1"/>
</dbReference>
<dbReference type="InterPro" id="IPR022711">
    <property type="entry name" value="RNase_Y_N"/>
</dbReference>
<evidence type="ECO:0000256" key="3">
    <source>
        <dbReference type="ARBA" id="ARBA00022801"/>
    </source>
</evidence>
<evidence type="ECO:0000256" key="5">
    <source>
        <dbReference type="ARBA" id="ARBA00061537"/>
    </source>
</evidence>
<dbReference type="GO" id="GO:0016787">
    <property type="term" value="F:hydrolase activity"/>
    <property type="evidence" value="ECO:0007669"/>
    <property type="project" value="UniProtKB-KW"/>
</dbReference>
<evidence type="ECO:0000256" key="9">
    <source>
        <dbReference type="SAM" id="Coils"/>
    </source>
</evidence>
<comment type="similarity">
    <text evidence="5 7">Belongs to the RNase Y family.</text>
</comment>
<dbReference type="GO" id="GO:0005886">
    <property type="term" value="C:plasma membrane"/>
    <property type="evidence" value="ECO:0007669"/>
    <property type="project" value="UniProtKB-UniRule"/>
</dbReference>
<keyword evidence="4 7" id="KW-0694">RNA-binding</keyword>
<feature type="domain" description="HD" evidence="10">
    <location>
        <begin position="314"/>
        <end position="407"/>
    </location>
</feature>
<dbReference type="Pfam" id="PF00013">
    <property type="entry name" value="KH_1"/>
    <property type="match status" value="1"/>
</dbReference>
<protein>
    <recommendedName>
        <fullName evidence="6 7">Ribonuclease Y</fullName>
        <shortName evidence="7">RNase Y</shortName>
        <ecNumber evidence="7 8">3.1.-.-</ecNumber>
    </recommendedName>
</protein>
<evidence type="ECO:0000256" key="2">
    <source>
        <dbReference type="ARBA" id="ARBA00022759"/>
    </source>
</evidence>
<dbReference type="PROSITE" id="PS50084">
    <property type="entry name" value="KH_TYPE_1"/>
    <property type="match status" value="1"/>
</dbReference>
<dbReference type="FunFam" id="1.10.3210.10:FF:000003">
    <property type="entry name" value="Ribonuclease Y"/>
    <property type="match status" value="1"/>
</dbReference>
<dbReference type="EC" id="3.1.-.-" evidence="7 8"/>
<dbReference type="Proteomes" id="UP000075670">
    <property type="component" value="Unassembled WGS sequence"/>
</dbReference>
<dbReference type="PATRIC" id="fig|1122241.3.peg.2774"/>
<accession>A0A151AU57</accession>
<dbReference type="InterPro" id="IPR017705">
    <property type="entry name" value="Ribonuclease_Y"/>
</dbReference>
<dbReference type="GO" id="GO:0004521">
    <property type="term" value="F:RNA endonuclease activity"/>
    <property type="evidence" value="ECO:0007669"/>
    <property type="project" value="UniProtKB-UniRule"/>
</dbReference>
<dbReference type="Pfam" id="PF12072">
    <property type="entry name" value="RNase_Y_N"/>
    <property type="match status" value="1"/>
</dbReference>
<sequence length="498" mass="56183">MGAAGGYTIRKYLAEAKIASAEKAAATIIEEAKKEAEAKKREAVLEAKEEAHRIRNEIERESRERRNELQRFERRLMQKEEALDRKTEALERKEASLHRQEEAAQKLREELEELRRRQVSELERISGLTTEEARAILLQSVEEEVRHEAAMMIKQIETEAKEEADKKAREIITHAIQHCAADYVAEATVSVVNLPSDEMKGRIIGREGRNIRALETLTGVDLIIDDTPEAVILSSFDPIRREVARIALEKLIIDGRIHPARIEEMVEKSRRELEQKIREEGERATFEAGIHGLHPELVRLLGKLKYRTSYGQNVLKHSLEVAFLAGAMAAELGVDVQLAKRAGLLHDIGKAVDFEVEGPHVTLGVELAKKYRESPEVIHAIEAHHGDVEPRSIEAGLVQAADAISAARPGARRETLEAYIKRLEKLEEIADSFAGVEKSYAIQAGREIRILVKPDKIDDAMAVHLARDIVKKIEKEMEYPGQIKVVVIRETRAVDYAK</sequence>
<dbReference type="InterPro" id="IPR004087">
    <property type="entry name" value="KH_dom"/>
</dbReference>
<keyword evidence="1 7" id="KW-0540">Nuclease</keyword>
<dbReference type="SUPFAM" id="SSF109604">
    <property type="entry name" value="HD-domain/PDEase-like"/>
    <property type="match status" value="1"/>
</dbReference>
<dbReference type="PANTHER" id="PTHR12826">
    <property type="entry name" value="RIBONUCLEASE Y"/>
    <property type="match status" value="1"/>
</dbReference>
<dbReference type="EMBL" id="LTBC01000015">
    <property type="protein sequence ID" value="KYH31080.1"/>
    <property type="molecule type" value="Genomic_DNA"/>
</dbReference>
<evidence type="ECO:0000313" key="11">
    <source>
        <dbReference type="EMBL" id="KYH31080.1"/>
    </source>
</evidence>
<dbReference type="FunFam" id="3.30.1370.10:FF:000006">
    <property type="entry name" value="Ribonuclease Y"/>
    <property type="match status" value="1"/>
</dbReference>
<dbReference type="InterPro" id="IPR004088">
    <property type="entry name" value="KH_dom_type_1"/>
</dbReference>
<dbReference type="CDD" id="cd22431">
    <property type="entry name" value="KH-I_RNaseY"/>
    <property type="match status" value="1"/>
</dbReference>
<keyword evidence="9" id="KW-0175">Coiled coil</keyword>
<evidence type="ECO:0000256" key="1">
    <source>
        <dbReference type="ARBA" id="ARBA00022722"/>
    </source>
</evidence>
<reference evidence="11 12" key="1">
    <citation type="submission" date="2016-02" db="EMBL/GenBank/DDBJ databases">
        <title>Genome sequence of Moorella mulderi DSM 14980.</title>
        <authorList>
            <person name="Poehlein A."/>
            <person name="Daniel R."/>
        </authorList>
    </citation>
    <scope>NUCLEOTIDE SEQUENCE [LARGE SCALE GENOMIC DNA]</scope>
    <source>
        <strain evidence="11 12">DSM 14980</strain>
    </source>
</reference>
<gene>
    <name evidence="11" type="primary">rny_2</name>
    <name evidence="7" type="synonym">rny</name>
    <name evidence="11" type="ORF">MOMUL_26110</name>
</gene>
<dbReference type="PANTHER" id="PTHR12826:SF15">
    <property type="entry name" value="RIBONUCLEASE Y"/>
    <property type="match status" value="1"/>
</dbReference>
<dbReference type="SUPFAM" id="SSF54791">
    <property type="entry name" value="Eukaryotic type KH-domain (KH-domain type I)"/>
    <property type="match status" value="1"/>
</dbReference>
<keyword evidence="2 7" id="KW-0255">Endonuclease</keyword>
<dbReference type="Pfam" id="PF01966">
    <property type="entry name" value="HD"/>
    <property type="match status" value="1"/>
</dbReference>
<name>A0A151AU57_9FIRM</name>
<dbReference type="SMART" id="SM00471">
    <property type="entry name" value="HDc"/>
    <property type="match status" value="1"/>
</dbReference>
<evidence type="ECO:0000256" key="8">
    <source>
        <dbReference type="NCBIfam" id="TIGR03319"/>
    </source>
</evidence>
<dbReference type="Gene3D" id="1.10.3210.10">
    <property type="entry name" value="Hypothetical protein af1432"/>
    <property type="match status" value="1"/>
</dbReference>
<keyword evidence="12" id="KW-1185">Reference proteome</keyword>
<evidence type="ECO:0000256" key="4">
    <source>
        <dbReference type="ARBA" id="ARBA00022884"/>
    </source>
</evidence>
<dbReference type="AlphaFoldDB" id="A0A151AU57"/>
<dbReference type="InterPro" id="IPR036612">
    <property type="entry name" value="KH_dom_type_1_sf"/>
</dbReference>
<comment type="caution">
    <text evidence="11">The sequence shown here is derived from an EMBL/GenBank/DDBJ whole genome shotgun (WGS) entry which is preliminary data.</text>
</comment>
<organism evidence="11 12">
    <name type="scientific">Moorella mulderi DSM 14980</name>
    <dbReference type="NCBI Taxonomy" id="1122241"/>
    <lineage>
        <taxon>Bacteria</taxon>
        <taxon>Bacillati</taxon>
        <taxon>Bacillota</taxon>
        <taxon>Clostridia</taxon>
        <taxon>Neomoorellales</taxon>
        <taxon>Neomoorellaceae</taxon>
        <taxon>Neomoorella</taxon>
    </lineage>
</organism>
<dbReference type="CDD" id="cd00077">
    <property type="entry name" value="HDc"/>
    <property type="match status" value="1"/>
</dbReference>
<dbReference type="HAMAP" id="MF_00335">
    <property type="entry name" value="RNase_Y"/>
    <property type="match status" value="1"/>
</dbReference>
<feature type="coiled-coil region" evidence="9">
    <location>
        <begin position="22"/>
        <end position="124"/>
    </location>
</feature>